<keyword evidence="2" id="KW-1185">Reference proteome</keyword>
<sequence>MAASPNKSSNTSLATKDAMFLFDLFRESPTPILIQIGPFATKTGAKPNTIIKRLAGIKARNGLNISTTLGDYKRPSPSKDGGIKTQSIKRTVKKEKYQFCDSRARLGAKSEGEEVVYMASGGLGPDSEAGKALPISPSSSDSSPRGFYQNHHVRPYDCSDAAPGSVNLNCGHLKREFKQTLESESERSNLDGTTWKRVKVE</sequence>
<organism evidence="1 2">
    <name type="scientific">Neophaeococcomyces mojaviensis</name>
    <dbReference type="NCBI Taxonomy" id="3383035"/>
    <lineage>
        <taxon>Eukaryota</taxon>
        <taxon>Fungi</taxon>
        <taxon>Dikarya</taxon>
        <taxon>Ascomycota</taxon>
        <taxon>Pezizomycotina</taxon>
        <taxon>Eurotiomycetes</taxon>
        <taxon>Chaetothyriomycetidae</taxon>
        <taxon>Chaetothyriales</taxon>
        <taxon>Chaetothyriales incertae sedis</taxon>
        <taxon>Neophaeococcomyces</taxon>
    </lineage>
</organism>
<dbReference type="Proteomes" id="UP001172386">
    <property type="component" value="Unassembled WGS sequence"/>
</dbReference>
<dbReference type="EMBL" id="JAPDRQ010000189">
    <property type="protein sequence ID" value="KAJ9652632.1"/>
    <property type="molecule type" value="Genomic_DNA"/>
</dbReference>
<evidence type="ECO:0000313" key="2">
    <source>
        <dbReference type="Proteomes" id="UP001172386"/>
    </source>
</evidence>
<evidence type="ECO:0000313" key="1">
    <source>
        <dbReference type="EMBL" id="KAJ9652632.1"/>
    </source>
</evidence>
<comment type="caution">
    <text evidence="1">The sequence shown here is derived from an EMBL/GenBank/DDBJ whole genome shotgun (WGS) entry which is preliminary data.</text>
</comment>
<gene>
    <name evidence="1" type="ORF">H2198_008112</name>
</gene>
<accession>A0ACC2ZY77</accession>
<proteinExistence type="predicted"/>
<name>A0ACC2ZY77_9EURO</name>
<protein>
    <submittedName>
        <fullName evidence="1">Uncharacterized protein</fullName>
    </submittedName>
</protein>
<reference evidence="1" key="1">
    <citation type="submission" date="2022-10" db="EMBL/GenBank/DDBJ databases">
        <title>Culturing micro-colonial fungi from biological soil crusts in the Mojave desert and describing Neophaeococcomyces mojavensis, and introducing the new genera and species Taxawa tesnikishii.</title>
        <authorList>
            <person name="Kurbessoian T."/>
            <person name="Stajich J.E."/>
        </authorList>
    </citation>
    <scope>NUCLEOTIDE SEQUENCE</scope>
    <source>
        <strain evidence="1">JES_112</strain>
    </source>
</reference>